<dbReference type="EMBL" id="JABSTU010000010">
    <property type="protein sequence ID" value="KAH8019809.1"/>
    <property type="molecule type" value="Genomic_DNA"/>
</dbReference>
<evidence type="ECO:0000256" key="1">
    <source>
        <dbReference type="SAM" id="MobiDB-lite"/>
    </source>
</evidence>
<comment type="caution">
    <text evidence="2">The sequence shown here is derived from an EMBL/GenBank/DDBJ whole genome shotgun (WGS) entry which is preliminary data.</text>
</comment>
<proteinExistence type="predicted"/>
<evidence type="ECO:0000313" key="3">
    <source>
        <dbReference type="Proteomes" id="UP000821866"/>
    </source>
</evidence>
<evidence type="ECO:0000313" key="2">
    <source>
        <dbReference type="EMBL" id="KAH8019809.1"/>
    </source>
</evidence>
<reference evidence="2" key="1">
    <citation type="journal article" date="2020" name="Cell">
        <title>Large-Scale Comparative Analyses of Tick Genomes Elucidate Their Genetic Diversity and Vector Capacities.</title>
        <authorList>
            <consortium name="Tick Genome and Microbiome Consortium (TIGMIC)"/>
            <person name="Jia N."/>
            <person name="Wang J."/>
            <person name="Shi W."/>
            <person name="Du L."/>
            <person name="Sun Y."/>
            <person name="Zhan W."/>
            <person name="Jiang J.F."/>
            <person name="Wang Q."/>
            <person name="Zhang B."/>
            <person name="Ji P."/>
            <person name="Bell-Sakyi L."/>
            <person name="Cui X.M."/>
            <person name="Yuan T.T."/>
            <person name="Jiang B.G."/>
            <person name="Yang W.F."/>
            <person name="Lam T.T."/>
            <person name="Chang Q.C."/>
            <person name="Ding S.J."/>
            <person name="Wang X.J."/>
            <person name="Zhu J.G."/>
            <person name="Ruan X.D."/>
            <person name="Zhao L."/>
            <person name="Wei J.T."/>
            <person name="Ye R.Z."/>
            <person name="Que T.C."/>
            <person name="Du C.H."/>
            <person name="Zhou Y.H."/>
            <person name="Cheng J.X."/>
            <person name="Dai P.F."/>
            <person name="Guo W.B."/>
            <person name="Han X.H."/>
            <person name="Huang E.J."/>
            <person name="Li L.F."/>
            <person name="Wei W."/>
            <person name="Gao Y.C."/>
            <person name="Liu J.Z."/>
            <person name="Shao H.Z."/>
            <person name="Wang X."/>
            <person name="Wang C.C."/>
            <person name="Yang T.C."/>
            <person name="Huo Q.B."/>
            <person name="Li W."/>
            <person name="Chen H.Y."/>
            <person name="Chen S.E."/>
            <person name="Zhou L.G."/>
            <person name="Ni X.B."/>
            <person name="Tian J.H."/>
            <person name="Sheng Y."/>
            <person name="Liu T."/>
            <person name="Pan Y.S."/>
            <person name="Xia L.Y."/>
            <person name="Li J."/>
            <person name="Zhao F."/>
            <person name="Cao W.C."/>
        </authorList>
    </citation>
    <scope>NUCLEOTIDE SEQUENCE</scope>
    <source>
        <strain evidence="2">Rmic-2018</strain>
    </source>
</reference>
<feature type="region of interest" description="Disordered" evidence="1">
    <location>
        <begin position="17"/>
        <end position="59"/>
    </location>
</feature>
<gene>
    <name evidence="2" type="ORF">HPB51_022543</name>
</gene>
<protein>
    <submittedName>
        <fullName evidence="2">Uncharacterized protein</fullName>
    </submittedName>
</protein>
<name>A0A9J6DD02_RHIMP</name>
<dbReference type="AlphaFoldDB" id="A0A9J6DD02"/>
<organism evidence="2 3">
    <name type="scientific">Rhipicephalus microplus</name>
    <name type="common">Cattle tick</name>
    <name type="synonym">Boophilus microplus</name>
    <dbReference type="NCBI Taxonomy" id="6941"/>
    <lineage>
        <taxon>Eukaryota</taxon>
        <taxon>Metazoa</taxon>
        <taxon>Ecdysozoa</taxon>
        <taxon>Arthropoda</taxon>
        <taxon>Chelicerata</taxon>
        <taxon>Arachnida</taxon>
        <taxon>Acari</taxon>
        <taxon>Parasitiformes</taxon>
        <taxon>Ixodida</taxon>
        <taxon>Ixodoidea</taxon>
        <taxon>Ixodidae</taxon>
        <taxon>Rhipicephalinae</taxon>
        <taxon>Rhipicephalus</taxon>
        <taxon>Boophilus</taxon>
    </lineage>
</organism>
<accession>A0A9J6DD02</accession>
<keyword evidence="3" id="KW-1185">Reference proteome</keyword>
<reference evidence="2" key="2">
    <citation type="submission" date="2021-09" db="EMBL/GenBank/DDBJ databases">
        <authorList>
            <person name="Jia N."/>
            <person name="Wang J."/>
            <person name="Shi W."/>
            <person name="Du L."/>
            <person name="Sun Y."/>
            <person name="Zhan W."/>
            <person name="Jiang J."/>
            <person name="Wang Q."/>
            <person name="Zhang B."/>
            <person name="Ji P."/>
            <person name="Sakyi L.B."/>
            <person name="Cui X."/>
            <person name="Yuan T."/>
            <person name="Jiang B."/>
            <person name="Yang W."/>
            <person name="Lam T.T.-Y."/>
            <person name="Chang Q."/>
            <person name="Ding S."/>
            <person name="Wang X."/>
            <person name="Zhu J."/>
            <person name="Ruan X."/>
            <person name="Zhao L."/>
            <person name="Wei J."/>
            <person name="Que T."/>
            <person name="Du C."/>
            <person name="Cheng J."/>
            <person name="Dai P."/>
            <person name="Han X."/>
            <person name="Huang E."/>
            <person name="Gao Y."/>
            <person name="Liu J."/>
            <person name="Shao H."/>
            <person name="Ye R."/>
            <person name="Li L."/>
            <person name="Wei W."/>
            <person name="Wang X."/>
            <person name="Wang C."/>
            <person name="Huo Q."/>
            <person name="Li W."/>
            <person name="Guo W."/>
            <person name="Chen H."/>
            <person name="Chen S."/>
            <person name="Zhou L."/>
            <person name="Zhou L."/>
            <person name="Ni X."/>
            <person name="Tian J."/>
            <person name="Zhou Y."/>
            <person name="Sheng Y."/>
            <person name="Liu T."/>
            <person name="Pan Y."/>
            <person name="Xia L."/>
            <person name="Li J."/>
            <person name="Zhao F."/>
            <person name="Cao W."/>
        </authorList>
    </citation>
    <scope>NUCLEOTIDE SEQUENCE</scope>
    <source>
        <strain evidence="2">Rmic-2018</strain>
        <tissue evidence="2">Larvae</tissue>
    </source>
</reference>
<dbReference type="Proteomes" id="UP000821866">
    <property type="component" value="Chromosome 8"/>
</dbReference>
<sequence length="179" mass="19872">MQHCPRTSTKRLMCFRSSALRRQKKHPSVVTRTPGDVDMPDAEPSTSHEDAKPSTSTTSYTIRAQLEPRFVSAEAFRERAATVQESLCAVFATERKRSLMDQGDEGDVETNDEDEFFIIQRAALNGLLGRALCPQCKEPGLKLKHGTKHGLAVKMVFTCTACGVDVKNAWSSPQMGKRK</sequence>